<keyword evidence="5 10" id="KW-0132">Cell division</keyword>
<comment type="similarity">
    <text evidence="2 10">Belongs to the ABC-4 integral membrane protein family. FtsX subfamily.</text>
</comment>
<evidence type="ECO:0000256" key="2">
    <source>
        <dbReference type="ARBA" id="ARBA00007379"/>
    </source>
</evidence>
<evidence type="ECO:0000259" key="13">
    <source>
        <dbReference type="Pfam" id="PF18075"/>
    </source>
</evidence>
<accession>A0A265N9U7</accession>
<dbReference type="Pfam" id="PF18075">
    <property type="entry name" value="FtsX_ECD"/>
    <property type="match status" value="1"/>
</dbReference>
<evidence type="ECO:0000259" key="12">
    <source>
        <dbReference type="Pfam" id="PF02687"/>
    </source>
</evidence>
<dbReference type="InterPro" id="IPR040690">
    <property type="entry name" value="FtsX_ECD"/>
</dbReference>
<dbReference type="OrthoDB" id="9812531at2"/>
<dbReference type="RefSeq" id="WP_094885880.1">
    <property type="nucleotide sequence ID" value="NZ_NPMS01000004.1"/>
</dbReference>
<dbReference type="PIRSF" id="PIRSF003097">
    <property type="entry name" value="FtsX"/>
    <property type="match status" value="1"/>
</dbReference>
<evidence type="ECO:0000256" key="10">
    <source>
        <dbReference type="PIRNR" id="PIRNR003097"/>
    </source>
</evidence>
<dbReference type="GO" id="GO:0005886">
    <property type="term" value="C:plasma membrane"/>
    <property type="evidence" value="ECO:0007669"/>
    <property type="project" value="UniProtKB-SubCell"/>
</dbReference>
<evidence type="ECO:0000256" key="4">
    <source>
        <dbReference type="ARBA" id="ARBA00022475"/>
    </source>
</evidence>
<keyword evidence="4 10" id="KW-1003">Cell membrane</keyword>
<dbReference type="GO" id="GO:0051301">
    <property type="term" value="P:cell division"/>
    <property type="evidence" value="ECO:0007669"/>
    <property type="project" value="UniProtKB-KW"/>
</dbReference>
<proteinExistence type="inferred from homology"/>
<comment type="function">
    <text evidence="10">Part of the ABC transporter FtsEX involved in asymmetric cellular division facilitating the initiation of sporulation.</text>
</comment>
<evidence type="ECO:0000256" key="5">
    <source>
        <dbReference type="ARBA" id="ARBA00022618"/>
    </source>
</evidence>
<protein>
    <recommendedName>
        <fullName evidence="3 10">Cell division protein FtsX</fullName>
    </recommendedName>
</protein>
<feature type="domain" description="FtsX extracellular" evidence="13">
    <location>
        <begin position="59"/>
        <end position="152"/>
    </location>
</feature>
<comment type="caution">
    <text evidence="14">The sequence shown here is derived from an EMBL/GenBank/DDBJ whole genome shotgun (WGS) entry which is preliminary data.</text>
</comment>
<dbReference type="InterPro" id="IPR004513">
    <property type="entry name" value="FtsX"/>
</dbReference>
<keyword evidence="9 10" id="KW-0131">Cell cycle</keyword>
<feature type="transmembrane region" description="Helical" evidence="11">
    <location>
        <begin position="21"/>
        <end position="46"/>
    </location>
</feature>
<evidence type="ECO:0000256" key="9">
    <source>
        <dbReference type="ARBA" id="ARBA00023306"/>
    </source>
</evidence>
<organism evidence="14 15">
    <name type="scientific">Virgibacillus indicus</name>
    <dbReference type="NCBI Taxonomy" id="2024554"/>
    <lineage>
        <taxon>Bacteria</taxon>
        <taxon>Bacillati</taxon>
        <taxon>Bacillota</taxon>
        <taxon>Bacilli</taxon>
        <taxon>Bacillales</taxon>
        <taxon>Bacillaceae</taxon>
        <taxon>Virgibacillus</taxon>
    </lineage>
</organism>
<dbReference type="Proteomes" id="UP000216498">
    <property type="component" value="Unassembled WGS sequence"/>
</dbReference>
<name>A0A265N9U7_9BACI</name>
<dbReference type="InterPro" id="IPR058204">
    <property type="entry name" value="FtsX_firmicutes-type"/>
</dbReference>
<comment type="subcellular location">
    <subcellularLocation>
        <location evidence="1">Cell membrane</location>
        <topology evidence="1">Multi-pass membrane protein</topology>
    </subcellularLocation>
</comment>
<reference evidence="14 15" key="1">
    <citation type="submission" date="2017-08" db="EMBL/GenBank/DDBJ databases">
        <title>Virgibacillus indicus sp. nov. and Virgibacillus profoundi sp. nov, two moderately halophilic bacteria isolated from marine sediment by using the Microfluidic Streak Plate.</title>
        <authorList>
            <person name="Xu B."/>
            <person name="Hu B."/>
            <person name="Wang J."/>
            <person name="Zhu Y."/>
            <person name="Huang L."/>
            <person name="Du W."/>
            <person name="Huang Y."/>
        </authorList>
    </citation>
    <scope>NUCLEOTIDE SEQUENCE [LARGE SCALE GENOMIC DNA]</scope>
    <source>
        <strain evidence="14 15">IO3-P2-C2</strain>
    </source>
</reference>
<dbReference type="PANTHER" id="PTHR47755:SF1">
    <property type="entry name" value="CELL DIVISION PROTEIN FTSX"/>
    <property type="match status" value="1"/>
</dbReference>
<keyword evidence="8 10" id="KW-0472">Membrane</keyword>
<evidence type="ECO:0000256" key="7">
    <source>
        <dbReference type="ARBA" id="ARBA00022989"/>
    </source>
</evidence>
<evidence type="ECO:0000313" key="14">
    <source>
        <dbReference type="EMBL" id="OZU88788.1"/>
    </source>
</evidence>
<dbReference type="InterPro" id="IPR003838">
    <property type="entry name" value="ABC3_permease_C"/>
</dbReference>
<feature type="transmembrane region" description="Helical" evidence="11">
    <location>
        <begin position="172"/>
        <end position="192"/>
    </location>
</feature>
<sequence length="297" mass="32900">MKFRTLTRHLREGCKNIIRNGWMTIASVGAVTTTLILVAAFLALVLNLNQMANNIENDVEIKVLIDQTADEEQITDLGDNIKALSGIDTVQFSSKDDELVGLIESMGEEGEAWQLYEQDNPLSHAYAVKAQNPADTERIAKDILGMDNVQDVNYGRDYVEGLFQFNDYARTIGLAIIIGLVFTAIFLISNTIKITIMARSREIGIQKLVGATNGFIRWPFFIEGMLLGILGSLIPIGAILGGYYYLVNNLGVLDNYSFVTLLPYNPFAWQLSLIILAIGVLIGIWGSVMSVRKFLKV</sequence>
<dbReference type="PANTHER" id="PTHR47755">
    <property type="entry name" value="CELL DIVISION PROTEIN FTSX"/>
    <property type="match status" value="1"/>
</dbReference>
<evidence type="ECO:0000256" key="6">
    <source>
        <dbReference type="ARBA" id="ARBA00022692"/>
    </source>
</evidence>
<feature type="transmembrane region" description="Helical" evidence="11">
    <location>
        <begin position="267"/>
        <end position="288"/>
    </location>
</feature>
<feature type="transmembrane region" description="Helical" evidence="11">
    <location>
        <begin position="225"/>
        <end position="247"/>
    </location>
</feature>
<gene>
    <name evidence="14" type="ORF">CIL03_10910</name>
</gene>
<dbReference type="Gene3D" id="3.30.70.3040">
    <property type="match status" value="1"/>
</dbReference>
<evidence type="ECO:0000256" key="1">
    <source>
        <dbReference type="ARBA" id="ARBA00004651"/>
    </source>
</evidence>
<feature type="domain" description="ABC3 transporter permease C-terminal" evidence="12">
    <location>
        <begin position="175"/>
        <end position="296"/>
    </location>
</feature>
<dbReference type="NCBIfam" id="NF038347">
    <property type="entry name" value="FtsX_Gpos"/>
    <property type="match status" value="1"/>
</dbReference>
<dbReference type="AlphaFoldDB" id="A0A265N9U7"/>
<evidence type="ECO:0000313" key="15">
    <source>
        <dbReference type="Proteomes" id="UP000216498"/>
    </source>
</evidence>
<evidence type="ECO:0000256" key="8">
    <source>
        <dbReference type="ARBA" id="ARBA00023136"/>
    </source>
</evidence>
<keyword evidence="15" id="KW-1185">Reference proteome</keyword>
<dbReference type="Pfam" id="PF02687">
    <property type="entry name" value="FtsX"/>
    <property type="match status" value="1"/>
</dbReference>
<keyword evidence="7 11" id="KW-1133">Transmembrane helix</keyword>
<evidence type="ECO:0000256" key="3">
    <source>
        <dbReference type="ARBA" id="ARBA00021907"/>
    </source>
</evidence>
<dbReference type="EMBL" id="NPMS01000004">
    <property type="protein sequence ID" value="OZU88788.1"/>
    <property type="molecule type" value="Genomic_DNA"/>
</dbReference>
<evidence type="ECO:0000256" key="11">
    <source>
        <dbReference type="SAM" id="Phobius"/>
    </source>
</evidence>
<keyword evidence="6 11" id="KW-0812">Transmembrane</keyword>